<dbReference type="FunFam" id="3.30.2300.10:FF:000001">
    <property type="entry name" value="THUMP domain-containing protein 1"/>
    <property type="match status" value="1"/>
</dbReference>
<accession>G3AZS1</accession>
<dbReference type="PANTHER" id="PTHR13452:SF10">
    <property type="entry name" value="THUMP DOMAIN-CONTAINING PROTEIN 1"/>
    <property type="match status" value="1"/>
</dbReference>
<dbReference type="SUPFAM" id="SSF143437">
    <property type="entry name" value="THUMP domain-like"/>
    <property type="match status" value="1"/>
</dbReference>
<evidence type="ECO:0000256" key="1">
    <source>
        <dbReference type="PROSITE-ProRule" id="PRU00529"/>
    </source>
</evidence>
<dbReference type="InterPro" id="IPR004114">
    <property type="entry name" value="THUMP_dom"/>
</dbReference>
<dbReference type="STRING" id="590646.G3AZS1"/>
<dbReference type="OrthoDB" id="367221at2759"/>
<dbReference type="GeneID" id="18250661"/>
<reference evidence="3 4" key="1">
    <citation type="journal article" date="2011" name="Proc. Natl. Acad. Sci. U.S.A.">
        <title>Comparative genomics of xylose-fermenting fungi for enhanced biofuel production.</title>
        <authorList>
            <person name="Wohlbach D.J."/>
            <person name="Kuo A."/>
            <person name="Sato T.K."/>
            <person name="Potts K.M."/>
            <person name="Salamov A.A."/>
            <person name="LaButti K.M."/>
            <person name="Sun H."/>
            <person name="Clum A."/>
            <person name="Pangilinan J.L."/>
            <person name="Lindquist E.A."/>
            <person name="Lucas S."/>
            <person name="Lapidus A."/>
            <person name="Jin M."/>
            <person name="Gunawan C."/>
            <person name="Balan V."/>
            <person name="Dale B.E."/>
            <person name="Jeffries T.W."/>
            <person name="Zinkel R."/>
            <person name="Barry K.W."/>
            <person name="Grigoriev I.V."/>
            <person name="Gasch A.P."/>
        </authorList>
    </citation>
    <scope>NUCLEOTIDE SEQUENCE [LARGE SCALE GENOMIC DNA]</scope>
    <source>
        <strain evidence="4">ATCC 10573 / BCRC 21748 / CBS 615 / JCM 9827 / NBRC 10315 / NRRL Y-1498 / VKM Y-70</strain>
    </source>
</reference>
<dbReference type="EMBL" id="GL996514">
    <property type="protein sequence ID" value="EGV65226.1"/>
    <property type="molecule type" value="Genomic_DNA"/>
</dbReference>
<dbReference type="Pfam" id="PF02926">
    <property type="entry name" value="THUMP"/>
    <property type="match status" value="1"/>
</dbReference>
<dbReference type="KEGG" id="cten:18250661"/>
<dbReference type="AlphaFoldDB" id="G3AZS1"/>
<dbReference type="CDD" id="cd11717">
    <property type="entry name" value="THUMP_THUMPD1_like"/>
    <property type="match status" value="1"/>
</dbReference>
<evidence type="ECO:0000313" key="3">
    <source>
        <dbReference type="EMBL" id="EGV65226.1"/>
    </source>
</evidence>
<dbReference type="SMART" id="SM00981">
    <property type="entry name" value="THUMP"/>
    <property type="match status" value="1"/>
</dbReference>
<dbReference type="GO" id="GO:0006400">
    <property type="term" value="P:tRNA modification"/>
    <property type="evidence" value="ECO:0007669"/>
    <property type="project" value="InterPro"/>
</dbReference>
<dbReference type="GO" id="GO:0003723">
    <property type="term" value="F:RNA binding"/>
    <property type="evidence" value="ECO:0007669"/>
    <property type="project" value="UniProtKB-UniRule"/>
</dbReference>
<feature type="domain" description="THUMP" evidence="2">
    <location>
        <begin position="131"/>
        <end position="240"/>
    </location>
</feature>
<evidence type="ECO:0000313" key="4">
    <source>
        <dbReference type="Proteomes" id="UP000000707"/>
    </source>
</evidence>
<name>G3AZS1_CANTC</name>
<proteinExistence type="predicted"/>
<sequence length="258" mass="29605">MGKRKADNGGKRNHKKFKASAIIEPNTTGIYATCTRGKEKGCVKELMNLFTEKAEEYYDLSAVEDDEETDGEEPKELSIEDQIKKEVEDLKDTKSKKSLFSALNLECECLVFIKTKKPIEPELFCKKVCQDSFRSKIKTTRFTQKLTPVTFTVSASIEELKKLCTRVLAPHFHQENDQVPVKFAINVTRRNFNAIEKDVIIKTVAEMVGRDHGHSVDLKNYHKLILIECYKTSIGMSVVDDYEKLCKYNLQQIYEKST</sequence>
<dbReference type="PANTHER" id="PTHR13452">
    <property type="entry name" value="THUMP DOMAIN CONTAINING PROTEIN 1-RELATED"/>
    <property type="match status" value="1"/>
</dbReference>
<dbReference type="RefSeq" id="XP_006684912.1">
    <property type="nucleotide sequence ID" value="XM_006684849.1"/>
</dbReference>
<dbReference type="InterPro" id="IPR040183">
    <property type="entry name" value="THUMPD1-like"/>
</dbReference>
<keyword evidence="1" id="KW-0694">RNA-binding</keyword>
<organism evidence="4">
    <name type="scientific">Candida tenuis (strain ATCC 10573 / BCRC 21748 / CBS 615 / JCM 9827 / NBRC 10315 / NRRL Y-1498 / VKM Y-70)</name>
    <name type="common">Yeast</name>
    <name type="synonym">Yamadazyma tenuis</name>
    <dbReference type="NCBI Taxonomy" id="590646"/>
    <lineage>
        <taxon>Eukaryota</taxon>
        <taxon>Fungi</taxon>
        <taxon>Dikarya</taxon>
        <taxon>Ascomycota</taxon>
        <taxon>Saccharomycotina</taxon>
        <taxon>Pichiomycetes</taxon>
        <taxon>Debaryomycetaceae</taxon>
        <taxon>Yamadazyma</taxon>
    </lineage>
</organism>
<dbReference type="Proteomes" id="UP000000707">
    <property type="component" value="Unassembled WGS sequence"/>
</dbReference>
<dbReference type="PROSITE" id="PS51165">
    <property type="entry name" value="THUMP"/>
    <property type="match status" value="1"/>
</dbReference>
<gene>
    <name evidence="3" type="ORF">CANTEDRAFT_97162</name>
</gene>
<keyword evidence="4" id="KW-1185">Reference proteome</keyword>
<evidence type="ECO:0000259" key="2">
    <source>
        <dbReference type="PROSITE" id="PS51165"/>
    </source>
</evidence>
<dbReference type="eggNOG" id="KOG3943">
    <property type="taxonomic scope" value="Eukaryota"/>
</dbReference>
<dbReference type="HOGENOM" id="CLU_039352_2_2_1"/>
<protein>
    <recommendedName>
        <fullName evidence="2">THUMP domain-containing protein</fullName>
    </recommendedName>
</protein>
<dbReference type="Gene3D" id="3.30.2300.10">
    <property type="entry name" value="THUMP superfamily"/>
    <property type="match status" value="1"/>
</dbReference>